<organism evidence="1 2">
    <name type="scientific">Aspergillus ellipticus CBS 707.79</name>
    <dbReference type="NCBI Taxonomy" id="1448320"/>
    <lineage>
        <taxon>Eukaryota</taxon>
        <taxon>Fungi</taxon>
        <taxon>Dikarya</taxon>
        <taxon>Ascomycota</taxon>
        <taxon>Pezizomycotina</taxon>
        <taxon>Eurotiomycetes</taxon>
        <taxon>Eurotiomycetidae</taxon>
        <taxon>Eurotiales</taxon>
        <taxon>Aspergillaceae</taxon>
        <taxon>Aspergillus</taxon>
        <taxon>Aspergillus subgen. Circumdati</taxon>
    </lineage>
</organism>
<proteinExistence type="predicted"/>
<gene>
    <name evidence="1" type="ORF">BO71DRAFT_400401</name>
</gene>
<evidence type="ECO:0000313" key="1">
    <source>
        <dbReference type="EMBL" id="PYH92610.1"/>
    </source>
</evidence>
<sequence length="88" mass="9562">MEKRLWGDGTVGDQIGAAICSLLLHTVIPATTPARYPAMKKSATKWYTSTAYRAIETITVQSHEPPCHFVNRATVASTGVRAVRYALG</sequence>
<reference evidence="1 2" key="1">
    <citation type="submission" date="2018-02" db="EMBL/GenBank/DDBJ databases">
        <title>The genomes of Aspergillus section Nigri reveals drivers in fungal speciation.</title>
        <authorList>
            <consortium name="DOE Joint Genome Institute"/>
            <person name="Vesth T.C."/>
            <person name="Nybo J."/>
            <person name="Theobald S."/>
            <person name="Brandl J."/>
            <person name="Frisvad J.C."/>
            <person name="Nielsen K.F."/>
            <person name="Lyhne E.K."/>
            <person name="Kogle M.E."/>
            <person name="Kuo A."/>
            <person name="Riley R."/>
            <person name="Clum A."/>
            <person name="Nolan M."/>
            <person name="Lipzen A."/>
            <person name="Salamov A."/>
            <person name="Henrissat B."/>
            <person name="Wiebenga A."/>
            <person name="De vries R.P."/>
            <person name="Grigoriev I.V."/>
            <person name="Mortensen U.H."/>
            <person name="Andersen M.R."/>
            <person name="Baker S.E."/>
        </authorList>
    </citation>
    <scope>NUCLEOTIDE SEQUENCE [LARGE SCALE GENOMIC DNA]</scope>
    <source>
        <strain evidence="1 2">CBS 707.79</strain>
    </source>
</reference>
<keyword evidence="2" id="KW-1185">Reference proteome</keyword>
<protein>
    <submittedName>
        <fullName evidence="1">Uncharacterized protein</fullName>
    </submittedName>
</protein>
<dbReference type="AlphaFoldDB" id="A0A319D5J8"/>
<dbReference type="EMBL" id="KZ825912">
    <property type="protein sequence ID" value="PYH92610.1"/>
    <property type="molecule type" value="Genomic_DNA"/>
</dbReference>
<name>A0A319D5J8_9EURO</name>
<evidence type="ECO:0000313" key="2">
    <source>
        <dbReference type="Proteomes" id="UP000247810"/>
    </source>
</evidence>
<dbReference type="VEuPathDB" id="FungiDB:BO71DRAFT_400401"/>
<dbReference type="Proteomes" id="UP000247810">
    <property type="component" value="Unassembled WGS sequence"/>
</dbReference>
<accession>A0A319D5J8</accession>